<evidence type="ECO:0000256" key="10">
    <source>
        <dbReference type="RuleBase" id="RU003756"/>
    </source>
</evidence>
<keyword evidence="3 9" id="KW-0547">Nucleotide-binding</keyword>
<keyword evidence="4 9" id="KW-0227">DNA damage</keyword>
<dbReference type="FunFam" id="3.40.1170.10:FF:000001">
    <property type="entry name" value="DNA mismatch repair protein MutS"/>
    <property type="match status" value="1"/>
</dbReference>
<dbReference type="Pfam" id="PF05190">
    <property type="entry name" value="MutS_IV"/>
    <property type="match status" value="1"/>
</dbReference>
<dbReference type="Gene3D" id="3.40.50.300">
    <property type="entry name" value="P-loop containing nucleotide triphosphate hydrolases"/>
    <property type="match status" value="1"/>
</dbReference>
<evidence type="ECO:0000256" key="3">
    <source>
        <dbReference type="ARBA" id="ARBA00022741"/>
    </source>
</evidence>
<dbReference type="InterPro" id="IPR007861">
    <property type="entry name" value="DNA_mismatch_repair_MutS_clamp"/>
</dbReference>
<sequence>MKQYVRLKKRYSDCLLFFRLGDFYELFMDDAKIGAQVLNITLTGRDRGKDGRIPMAGVPYHSVDPYIAKLVKAGYKVAISEQLGDPTQPGLVERDVVRVITPGTLVDEKALEKKENNFIVSIVVGDGVFGLSAADVSTGAFYAFEAEFAEFAPAVLNELFRFNPSECILSQKDYENPQTLSALKSLPNMNVFCFRDWSYRDSRELKEHFSAASLVGFGVEDESAAALAAAALIAYLKQTQKEALLHINSVKSNVSDDFVLMDGSTVSNLELFSTIRDRAKKGTLTDALDFTSTAMGGRLLRLWLLRPLRKKTEIEKRLDAVAYLIGHRLIAVSLDGKLKEVGDIERIVSRLAVGVGNAKDLVALKFSLSKALEVKEAVEDGDRAARVLKTLAKEIAPDLEKTIRHIDNTIVDEPPFELKEGGLIKSGVDANLDDLKKSILDSKNWLVELEALERSRTGIASLKVRFNKIYGFYIEVTKANLAQIPANYIRKQTMVNAERYITPELKEKEDLVLRAEDEISKLEFEIFTKTVKTVLQSVGIMQAAASSVAALDCLLSFSLVSQKFGYHRPVITTNGIIIIKDGRHPVVEQVLKDKQFVPNGVVLDRGNNTLLVVTGPNMAGKSVYIRQVALLVLMAHAGCFVPARSASICTIDRLFVRSGASDVISAGLSTFMVEMTETAYILNNCTKDSLVVMDEIGRGTSTYDGISLAWAIAEYLAKTVGAKTLFATHYHELQELENEFANKIKNFHMAVTQSAHTLVFLYKVARGGASHSFGVAVAKLAGVPDVVTQKAFEILTKLEGQP</sequence>
<comment type="function">
    <text evidence="8 9">This protein is involved in the repair of mismatches in DNA. It is possible that it carries out the mismatch recognition step. This protein has a weak ATPase activity.</text>
</comment>
<dbReference type="InterPro" id="IPR000432">
    <property type="entry name" value="DNA_mismatch_repair_MutS_C"/>
</dbReference>
<dbReference type="Proteomes" id="UP000034684">
    <property type="component" value="Unassembled WGS sequence"/>
</dbReference>
<dbReference type="SUPFAM" id="SSF55271">
    <property type="entry name" value="DNA repair protein MutS, domain I"/>
    <property type="match status" value="1"/>
</dbReference>
<dbReference type="InterPro" id="IPR036187">
    <property type="entry name" value="DNA_mismatch_repair_MutS_sf"/>
</dbReference>
<evidence type="ECO:0000313" key="13">
    <source>
        <dbReference type="Proteomes" id="UP000034684"/>
    </source>
</evidence>
<dbReference type="SUPFAM" id="SSF53150">
    <property type="entry name" value="DNA repair protein MutS, domain II"/>
    <property type="match status" value="1"/>
</dbReference>
<dbReference type="PIRSF" id="PIRSF037677">
    <property type="entry name" value="DNA_mis_repair_Msh6"/>
    <property type="match status" value="1"/>
</dbReference>
<comment type="similarity">
    <text evidence="1 9 10">Belongs to the DNA mismatch repair MutS family.</text>
</comment>
<dbReference type="InterPro" id="IPR027417">
    <property type="entry name" value="P-loop_NTPase"/>
</dbReference>
<dbReference type="HAMAP" id="MF_00096">
    <property type="entry name" value="MutS"/>
    <property type="match status" value="1"/>
</dbReference>
<dbReference type="SUPFAM" id="SSF48334">
    <property type="entry name" value="DNA repair protein MutS, domain III"/>
    <property type="match status" value="1"/>
</dbReference>
<dbReference type="GO" id="GO:0005829">
    <property type="term" value="C:cytosol"/>
    <property type="evidence" value="ECO:0007669"/>
    <property type="project" value="TreeGrafter"/>
</dbReference>
<dbReference type="AlphaFoldDB" id="A0A0G1RIT8"/>
<evidence type="ECO:0000256" key="5">
    <source>
        <dbReference type="ARBA" id="ARBA00022840"/>
    </source>
</evidence>
<evidence type="ECO:0000259" key="11">
    <source>
        <dbReference type="PROSITE" id="PS00486"/>
    </source>
</evidence>
<dbReference type="GO" id="GO:0006298">
    <property type="term" value="P:mismatch repair"/>
    <property type="evidence" value="ECO:0007669"/>
    <property type="project" value="UniProtKB-UniRule"/>
</dbReference>
<dbReference type="GO" id="GO:0005524">
    <property type="term" value="F:ATP binding"/>
    <property type="evidence" value="ECO:0007669"/>
    <property type="project" value="UniProtKB-UniRule"/>
</dbReference>
<dbReference type="Pfam" id="PF05192">
    <property type="entry name" value="MutS_III"/>
    <property type="match status" value="1"/>
</dbReference>
<dbReference type="Pfam" id="PF01624">
    <property type="entry name" value="MutS_I"/>
    <property type="match status" value="1"/>
</dbReference>
<name>A0A0G1RIT8_UNCKA</name>
<dbReference type="InterPro" id="IPR007695">
    <property type="entry name" value="DNA_mismatch_repair_MutS-lik_N"/>
</dbReference>
<dbReference type="InterPro" id="IPR045076">
    <property type="entry name" value="MutS"/>
</dbReference>
<dbReference type="CDD" id="cd03284">
    <property type="entry name" value="ABC_MutS1"/>
    <property type="match status" value="1"/>
</dbReference>
<dbReference type="InterPro" id="IPR017261">
    <property type="entry name" value="DNA_mismatch_repair_MutS/MSH"/>
</dbReference>
<dbReference type="PANTHER" id="PTHR11361:SF34">
    <property type="entry name" value="DNA MISMATCH REPAIR PROTEIN MSH1, MITOCHONDRIAL"/>
    <property type="match status" value="1"/>
</dbReference>
<dbReference type="FunFam" id="3.40.50.300:FF:000870">
    <property type="entry name" value="MutS protein homolog 4"/>
    <property type="match status" value="1"/>
</dbReference>
<dbReference type="InterPro" id="IPR016151">
    <property type="entry name" value="DNA_mismatch_repair_MutS_N"/>
</dbReference>
<dbReference type="InterPro" id="IPR036678">
    <property type="entry name" value="MutS_con_dom_sf"/>
</dbReference>
<feature type="domain" description="DNA mismatch repair proteins mutS family" evidence="11">
    <location>
        <begin position="689"/>
        <end position="705"/>
    </location>
</feature>
<dbReference type="SUPFAM" id="SSF52540">
    <property type="entry name" value="P-loop containing nucleoside triphosphate hydrolases"/>
    <property type="match status" value="1"/>
</dbReference>
<dbReference type="NCBIfam" id="TIGR01070">
    <property type="entry name" value="mutS1"/>
    <property type="match status" value="1"/>
</dbReference>
<evidence type="ECO:0000256" key="9">
    <source>
        <dbReference type="HAMAP-Rule" id="MF_00096"/>
    </source>
</evidence>
<dbReference type="EMBL" id="LCNN01000018">
    <property type="protein sequence ID" value="KKU57209.1"/>
    <property type="molecule type" value="Genomic_DNA"/>
</dbReference>
<evidence type="ECO:0000256" key="6">
    <source>
        <dbReference type="ARBA" id="ARBA00023125"/>
    </source>
</evidence>
<dbReference type="InterPro" id="IPR005748">
    <property type="entry name" value="DNA_mismatch_repair_MutS"/>
</dbReference>
<dbReference type="NCBIfam" id="NF003810">
    <property type="entry name" value="PRK05399.1"/>
    <property type="match status" value="1"/>
</dbReference>
<evidence type="ECO:0000256" key="7">
    <source>
        <dbReference type="ARBA" id="ARBA00023204"/>
    </source>
</evidence>
<evidence type="ECO:0000256" key="4">
    <source>
        <dbReference type="ARBA" id="ARBA00022763"/>
    </source>
</evidence>
<dbReference type="InterPro" id="IPR007860">
    <property type="entry name" value="DNA_mmatch_repair_MutS_con_dom"/>
</dbReference>
<dbReference type="PATRIC" id="fig|1619117.3.peg.373"/>
<evidence type="ECO:0000256" key="8">
    <source>
        <dbReference type="ARBA" id="ARBA00024647"/>
    </source>
</evidence>
<reference evidence="12 13" key="1">
    <citation type="journal article" date="2015" name="Nature">
        <title>rRNA introns, odd ribosomes, and small enigmatic genomes across a large radiation of phyla.</title>
        <authorList>
            <person name="Brown C.T."/>
            <person name="Hug L.A."/>
            <person name="Thomas B.C."/>
            <person name="Sharon I."/>
            <person name="Castelle C.J."/>
            <person name="Singh A."/>
            <person name="Wilkins M.J."/>
            <person name="Williams K.H."/>
            <person name="Banfield J.F."/>
        </authorList>
    </citation>
    <scope>NUCLEOTIDE SEQUENCE [LARGE SCALE GENOMIC DNA]</scope>
</reference>
<feature type="binding site" evidence="9">
    <location>
        <begin position="615"/>
        <end position="622"/>
    </location>
    <ligand>
        <name>ATP</name>
        <dbReference type="ChEBI" id="CHEBI:30616"/>
    </ligand>
</feature>
<dbReference type="Pfam" id="PF05188">
    <property type="entry name" value="MutS_II"/>
    <property type="match status" value="1"/>
</dbReference>
<keyword evidence="5 9" id="KW-0067">ATP-binding</keyword>
<evidence type="ECO:0000313" key="12">
    <source>
        <dbReference type="EMBL" id="KKU57209.1"/>
    </source>
</evidence>
<dbReference type="PANTHER" id="PTHR11361">
    <property type="entry name" value="DNA MISMATCH REPAIR PROTEIN MUTS FAMILY MEMBER"/>
    <property type="match status" value="1"/>
</dbReference>
<organism evidence="12 13">
    <name type="scientific">candidate division WWE3 bacterium GW2011_GWB1_47_11</name>
    <dbReference type="NCBI Taxonomy" id="1619117"/>
    <lineage>
        <taxon>Bacteria</taxon>
        <taxon>Katanobacteria</taxon>
    </lineage>
</organism>
<dbReference type="GO" id="GO:0140664">
    <property type="term" value="F:ATP-dependent DNA damage sensor activity"/>
    <property type="evidence" value="ECO:0007669"/>
    <property type="project" value="InterPro"/>
</dbReference>
<dbReference type="GO" id="GO:0030983">
    <property type="term" value="F:mismatched DNA binding"/>
    <property type="evidence" value="ECO:0007669"/>
    <property type="project" value="InterPro"/>
</dbReference>
<comment type="caution">
    <text evidence="12">The sequence shown here is derived from an EMBL/GenBank/DDBJ whole genome shotgun (WGS) entry which is preliminary data.</text>
</comment>
<dbReference type="Pfam" id="PF00488">
    <property type="entry name" value="MutS_V"/>
    <property type="match status" value="1"/>
</dbReference>
<dbReference type="SMART" id="SM00533">
    <property type="entry name" value="MUTSd"/>
    <property type="match status" value="1"/>
</dbReference>
<dbReference type="Gene3D" id="3.40.1170.10">
    <property type="entry name" value="DNA repair protein MutS, domain I"/>
    <property type="match status" value="1"/>
</dbReference>
<proteinExistence type="inferred from homology"/>
<dbReference type="InterPro" id="IPR007696">
    <property type="entry name" value="DNA_mismatch_repair_MutS_core"/>
</dbReference>
<keyword evidence="6 9" id="KW-0238">DNA-binding</keyword>
<evidence type="ECO:0000256" key="1">
    <source>
        <dbReference type="ARBA" id="ARBA00006271"/>
    </source>
</evidence>
<dbReference type="Gene3D" id="1.10.1420.10">
    <property type="match status" value="2"/>
</dbReference>
<gene>
    <name evidence="9" type="primary">mutS</name>
    <name evidence="12" type="ORF">UX79_C0018G0007</name>
</gene>
<dbReference type="SMART" id="SM00534">
    <property type="entry name" value="MUTSac"/>
    <property type="match status" value="1"/>
</dbReference>
<accession>A0A0G1RIT8</accession>
<dbReference type="GO" id="GO:0003684">
    <property type="term" value="F:damaged DNA binding"/>
    <property type="evidence" value="ECO:0007669"/>
    <property type="project" value="UniProtKB-UniRule"/>
</dbReference>
<dbReference type="Gene3D" id="3.30.420.110">
    <property type="entry name" value="MutS, connector domain"/>
    <property type="match status" value="1"/>
</dbReference>
<evidence type="ECO:0000256" key="2">
    <source>
        <dbReference type="ARBA" id="ARBA00021982"/>
    </source>
</evidence>
<keyword evidence="7 9" id="KW-0234">DNA repair</keyword>
<protein>
    <recommendedName>
        <fullName evidence="2 9">DNA mismatch repair protein MutS</fullName>
    </recommendedName>
</protein>
<dbReference type="PROSITE" id="PS00486">
    <property type="entry name" value="DNA_MISMATCH_REPAIR_2"/>
    <property type="match status" value="1"/>
</dbReference>